<evidence type="ECO:0000313" key="3">
    <source>
        <dbReference type="RefSeq" id="XP_021802939.1"/>
    </source>
</evidence>
<dbReference type="AlphaFoldDB" id="A0A6P5RIW3"/>
<dbReference type="GeneID" id="110747034"/>
<name>A0A6P5RIW3_PRUAV</name>
<reference evidence="3" key="1">
    <citation type="submission" date="2025-08" db="UniProtKB">
        <authorList>
            <consortium name="RefSeq"/>
        </authorList>
    </citation>
    <scope>IDENTIFICATION</scope>
</reference>
<dbReference type="Proteomes" id="UP000515124">
    <property type="component" value="Unplaced"/>
</dbReference>
<evidence type="ECO:0000259" key="1">
    <source>
        <dbReference type="Pfam" id="PF25071"/>
    </source>
</evidence>
<dbReference type="Pfam" id="PF25071">
    <property type="entry name" value="DUF7795"/>
    <property type="match status" value="1"/>
</dbReference>
<sequence length="130" mass="15024">MLNSEIEDQVFNLFEDFMARVAKFDDLVNLGSILLTGFQQGLEFMRRAPVEKTSELVKNIIRANETQRVKSYIEAGCINSDDGMQNMNKCRCNCFLSLDSWLDDLGPLRPISPLLSTKLYDFRNLYRVLF</sequence>
<protein>
    <submittedName>
        <fullName evidence="3">Uncharacterized protein LOC110747034</fullName>
    </submittedName>
</protein>
<dbReference type="KEGG" id="pavi:110747034"/>
<proteinExistence type="predicted"/>
<accession>A0A6P5RIW3</accession>
<dbReference type="RefSeq" id="XP_021802939.1">
    <property type="nucleotide sequence ID" value="XM_021947247.1"/>
</dbReference>
<dbReference type="InterPro" id="IPR056697">
    <property type="entry name" value="DUF7795"/>
</dbReference>
<keyword evidence="2" id="KW-1185">Reference proteome</keyword>
<organism evidence="2 3">
    <name type="scientific">Prunus avium</name>
    <name type="common">Cherry</name>
    <name type="synonym">Cerasus avium</name>
    <dbReference type="NCBI Taxonomy" id="42229"/>
    <lineage>
        <taxon>Eukaryota</taxon>
        <taxon>Viridiplantae</taxon>
        <taxon>Streptophyta</taxon>
        <taxon>Embryophyta</taxon>
        <taxon>Tracheophyta</taxon>
        <taxon>Spermatophyta</taxon>
        <taxon>Magnoliopsida</taxon>
        <taxon>eudicotyledons</taxon>
        <taxon>Gunneridae</taxon>
        <taxon>Pentapetalae</taxon>
        <taxon>rosids</taxon>
        <taxon>fabids</taxon>
        <taxon>Rosales</taxon>
        <taxon>Rosaceae</taxon>
        <taxon>Amygdaloideae</taxon>
        <taxon>Amygdaleae</taxon>
        <taxon>Prunus</taxon>
    </lineage>
</organism>
<dbReference type="PANTHER" id="PTHR35305:SF2">
    <property type="entry name" value="FAD-BINDING PROTEIN"/>
    <property type="match status" value="1"/>
</dbReference>
<dbReference type="PANTHER" id="PTHR35305">
    <property type="entry name" value="FAD-BINDING PROTEIN"/>
    <property type="match status" value="1"/>
</dbReference>
<evidence type="ECO:0000313" key="2">
    <source>
        <dbReference type="Proteomes" id="UP000515124"/>
    </source>
</evidence>
<gene>
    <name evidence="3" type="primary">LOC110747034</name>
</gene>
<feature type="domain" description="DUF7795" evidence="1">
    <location>
        <begin position="5"/>
        <end position="91"/>
    </location>
</feature>